<name>A0A7J8YS66_GOSAI</name>
<evidence type="ECO:0000313" key="1">
    <source>
        <dbReference type="EMBL" id="MBA0702436.1"/>
    </source>
</evidence>
<proteinExistence type="predicted"/>
<evidence type="ECO:0000313" key="2">
    <source>
        <dbReference type="Proteomes" id="UP000593577"/>
    </source>
</evidence>
<comment type="caution">
    <text evidence="1">The sequence shown here is derived from an EMBL/GenBank/DDBJ whole genome shotgun (WGS) entry which is preliminary data.</text>
</comment>
<dbReference type="Proteomes" id="UP000593577">
    <property type="component" value="Unassembled WGS sequence"/>
</dbReference>
<reference evidence="1 2" key="1">
    <citation type="journal article" date="2019" name="Genome Biol. Evol.">
        <title>Insights into the evolution of the New World diploid cottons (Gossypium, subgenus Houzingenia) based on genome sequencing.</title>
        <authorList>
            <person name="Grover C.E."/>
            <person name="Arick M.A. 2nd"/>
            <person name="Thrash A."/>
            <person name="Conover J.L."/>
            <person name="Sanders W.S."/>
            <person name="Peterson D.G."/>
            <person name="Frelichowski J.E."/>
            <person name="Scheffler J.A."/>
            <person name="Scheffler B.E."/>
            <person name="Wendel J.F."/>
        </authorList>
    </citation>
    <scope>NUCLEOTIDE SEQUENCE [LARGE SCALE GENOMIC DNA]</scope>
    <source>
        <strain evidence="1">185</strain>
        <tissue evidence="1">Leaf</tissue>
    </source>
</reference>
<organism evidence="1 2">
    <name type="scientific">Gossypium aridum</name>
    <name type="common">American cotton</name>
    <name type="synonym">Erioxylum aridum</name>
    <dbReference type="NCBI Taxonomy" id="34290"/>
    <lineage>
        <taxon>Eukaryota</taxon>
        <taxon>Viridiplantae</taxon>
        <taxon>Streptophyta</taxon>
        <taxon>Embryophyta</taxon>
        <taxon>Tracheophyta</taxon>
        <taxon>Spermatophyta</taxon>
        <taxon>Magnoliopsida</taxon>
        <taxon>eudicotyledons</taxon>
        <taxon>Gunneridae</taxon>
        <taxon>Pentapetalae</taxon>
        <taxon>rosids</taxon>
        <taxon>malvids</taxon>
        <taxon>Malvales</taxon>
        <taxon>Malvaceae</taxon>
        <taxon>Malvoideae</taxon>
        <taxon>Gossypium</taxon>
    </lineage>
</organism>
<keyword evidence="2" id="KW-1185">Reference proteome</keyword>
<dbReference type="EMBL" id="JABFAA010351484">
    <property type="protein sequence ID" value="MBA0702436.1"/>
    <property type="molecule type" value="Genomic_DNA"/>
</dbReference>
<gene>
    <name evidence="1" type="ORF">Goari_026906</name>
</gene>
<sequence length="148" mass="16730">MKMHLVGKMGDVGQCKKVPSDVRYQMQENLVEDHKRVSETVREVSNPSGRSAHQFEGDVLEEQDVRILGEGNSMTSKKKRHATIKIAVQSKEKWNQADMTVARFFYDSCISMNASQPYYYQPMVDAIALSCIANQSIRKLKKGITVAC</sequence>
<dbReference type="AlphaFoldDB" id="A0A7J8YS66"/>
<accession>A0A7J8YS66</accession>
<protein>
    <submittedName>
        <fullName evidence="1">Uncharacterized protein</fullName>
    </submittedName>
</protein>